<organism evidence="7 8">
    <name type="scientific">Cohnella phaseoli</name>
    <dbReference type="NCBI Taxonomy" id="456490"/>
    <lineage>
        <taxon>Bacteria</taxon>
        <taxon>Bacillati</taxon>
        <taxon>Bacillota</taxon>
        <taxon>Bacilli</taxon>
        <taxon>Bacillales</taxon>
        <taxon>Paenibacillaceae</taxon>
        <taxon>Cohnella</taxon>
    </lineage>
</organism>
<evidence type="ECO:0000256" key="1">
    <source>
        <dbReference type="ARBA" id="ARBA00005382"/>
    </source>
</evidence>
<dbReference type="RefSeq" id="WP_116059009.1">
    <property type="nucleotide sequence ID" value="NZ_QRDZ01000002.1"/>
</dbReference>
<dbReference type="AlphaFoldDB" id="A0A3D9KM94"/>
<keyword evidence="2" id="KW-0732">Signal</keyword>
<dbReference type="InterPro" id="IPR033452">
    <property type="entry name" value="GH30_C"/>
</dbReference>
<feature type="domain" description="Glycosyl hydrolase family 30 TIM-barrel" evidence="5">
    <location>
        <begin position="47"/>
        <end position="373"/>
    </location>
</feature>
<evidence type="ECO:0000256" key="4">
    <source>
        <dbReference type="RuleBase" id="RU361188"/>
    </source>
</evidence>
<name>A0A3D9KM94_9BACL</name>
<dbReference type="InterPro" id="IPR001139">
    <property type="entry name" value="Glyco_hydro_30"/>
</dbReference>
<dbReference type="OrthoDB" id="9806701at2"/>
<reference evidence="7 8" key="1">
    <citation type="submission" date="2018-07" db="EMBL/GenBank/DDBJ databases">
        <title>Genomic Encyclopedia of Type Strains, Phase III (KMG-III): the genomes of soil and plant-associated and newly described type strains.</title>
        <authorList>
            <person name="Whitman W."/>
        </authorList>
    </citation>
    <scope>NUCLEOTIDE SEQUENCE [LARGE SCALE GENOMIC DNA]</scope>
    <source>
        <strain evidence="7 8">CECT 7287</strain>
    </source>
</reference>
<evidence type="ECO:0000256" key="3">
    <source>
        <dbReference type="ARBA" id="ARBA00022801"/>
    </source>
</evidence>
<dbReference type="Pfam" id="PF17189">
    <property type="entry name" value="Glyco_hydro_30C"/>
    <property type="match status" value="1"/>
</dbReference>
<evidence type="ECO:0000256" key="2">
    <source>
        <dbReference type="ARBA" id="ARBA00022729"/>
    </source>
</evidence>
<comment type="caution">
    <text evidence="7">The sequence shown here is derived from an EMBL/GenBank/DDBJ whole genome shotgun (WGS) entry which is preliminary data.</text>
</comment>
<dbReference type="Gene3D" id="3.20.20.80">
    <property type="entry name" value="Glycosidases"/>
    <property type="match status" value="1"/>
</dbReference>
<evidence type="ECO:0000313" key="7">
    <source>
        <dbReference type="EMBL" id="RED87600.1"/>
    </source>
</evidence>
<dbReference type="InterPro" id="IPR017853">
    <property type="entry name" value="GH"/>
</dbReference>
<dbReference type="EMBL" id="QRDZ01000002">
    <property type="protein sequence ID" value="RED87600.1"/>
    <property type="molecule type" value="Genomic_DNA"/>
</dbReference>
<evidence type="ECO:0000313" key="8">
    <source>
        <dbReference type="Proteomes" id="UP000256977"/>
    </source>
</evidence>
<dbReference type="GO" id="GO:0006680">
    <property type="term" value="P:glucosylceramide catabolic process"/>
    <property type="evidence" value="ECO:0007669"/>
    <property type="project" value="TreeGrafter"/>
</dbReference>
<dbReference type="InterPro" id="IPR033453">
    <property type="entry name" value="Glyco_hydro_30_TIM-barrel"/>
</dbReference>
<feature type="domain" description="Glycosyl hydrolase family 30 beta sandwich" evidence="6">
    <location>
        <begin position="376"/>
        <end position="435"/>
    </location>
</feature>
<dbReference type="PANTHER" id="PTHR11069">
    <property type="entry name" value="GLUCOSYLCERAMIDASE"/>
    <property type="match status" value="1"/>
</dbReference>
<accession>A0A3D9KM94</accession>
<keyword evidence="4" id="KW-0326">Glycosidase</keyword>
<protein>
    <submittedName>
        <fullName evidence="7">Glucosylceramidase</fullName>
    </submittedName>
</protein>
<dbReference type="Pfam" id="PF02055">
    <property type="entry name" value="Glyco_hydro_30"/>
    <property type="match status" value="1"/>
</dbReference>
<dbReference type="PANTHER" id="PTHR11069:SF23">
    <property type="entry name" value="LYSOSOMAL ACID GLUCOSYLCERAMIDASE"/>
    <property type="match status" value="1"/>
</dbReference>
<proteinExistence type="inferred from homology"/>
<dbReference type="SUPFAM" id="SSF51445">
    <property type="entry name" value="(Trans)glycosidases"/>
    <property type="match status" value="1"/>
</dbReference>
<dbReference type="Proteomes" id="UP000256977">
    <property type="component" value="Unassembled WGS sequence"/>
</dbReference>
<evidence type="ECO:0000259" key="6">
    <source>
        <dbReference type="Pfam" id="PF17189"/>
    </source>
</evidence>
<dbReference type="GO" id="GO:0016020">
    <property type="term" value="C:membrane"/>
    <property type="evidence" value="ECO:0007669"/>
    <property type="project" value="GOC"/>
</dbReference>
<gene>
    <name evidence="7" type="ORF">DFP98_10278</name>
</gene>
<keyword evidence="8" id="KW-1185">Reference proteome</keyword>
<keyword evidence="3 4" id="KW-0378">Hydrolase</keyword>
<evidence type="ECO:0000259" key="5">
    <source>
        <dbReference type="Pfam" id="PF02055"/>
    </source>
</evidence>
<comment type="similarity">
    <text evidence="1 4">Belongs to the glycosyl hydrolase 30 family.</text>
</comment>
<sequence>MTERAPRKPLLVSSDERAVWRESEPQLAAGHPTIDLAWKGDRHQTMEGFGGCVNELGWLALKSTSEEAREEVLKALFDKTGDGLRLELNRIPIGATDYSVNWYSCNDNEGDYAMERFSIDRDWQNLLPYVKAAQAIQPDMKWFASPWSPPTWMKHPQTYNYGKLVATERNLQAYALYLLKFVEAYAQEGVRISQVHFQNEPVTHHRFPSCVWTGEEMRDFLKRYLGPLFQEKRPEIELWLGTLNTDSYDSYAGVVLNDPEAKAYVSGVGYQWAGKQAIQRTHVAFPEMRLMQTENECGDGKNTWEYAHYIFSLLWHYLNNGVESYVYWNMVLPKGGECTWGGYQNSLVNVDPDSGEVMWNPEFYLFKHVCRFVGNGSVRLDLQGGWSGNAIAFENAEGRKAFIVHNPHDAPRTIAISCEGAIYEVPMTAKSFHTLVI</sequence>
<dbReference type="GO" id="GO:0004348">
    <property type="term" value="F:glucosylceramidase activity"/>
    <property type="evidence" value="ECO:0007669"/>
    <property type="project" value="InterPro"/>
</dbReference>